<protein>
    <submittedName>
        <fullName evidence="1">Uncharacterized protein</fullName>
    </submittedName>
</protein>
<evidence type="ECO:0000313" key="1">
    <source>
        <dbReference type="EMBL" id="PHK99448.1"/>
    </source>
</evidence>
<dbReference type="AlphaFoldDB" id="A0A2G0CHL1"/>
<evidence type="ECO:0000313" key="2">
    <source>
        <dbReference type="Proteomes" id="UP000226437"/>
    </source>
</evidence>
<dbReference type="Proteomes" id="UP000226437">
    <property type="component" value="Unassembled WGS sequence"/>
</dbReference>
<gene>
    <name evidence="1" type="ORF">CGL56_08325</name>
</gene>
<dbReference type="EMBL" id="PDLO01000002">
    <property type="protein sequence ID" value="PHK99448.1"/>
    <property type="molecule type" value="Genomic_DNA"/>
</dbReference>
<dbReference type="OrthoDB" id="8858565at2"/>
<organism evidence="1 2">
    <name type="scientific">Neolewinella marina</name>
    <dbReference type="NCBI Taxonomy" id="438751"/>
    <lineage>
        <taxon>Bacteria</taxon>
        <taxon>Pseudomonadati</taxon>
        <taxon>Bacteroidota</taxon>
        <taxon>Saprospiria</taxon>
        <taxon>Saprospirales</taxon>
        <taxon>Lewinellaceae</taxon>
        <taxon>Neolewinella</taxon>
    </lineage>
</organism>
<accession>A0A2G0CHL1</accession>
<comment type="caution">
    <text evidence="1">The sequence shown here is derived from an EMBL/GenBank/DDBJ whole genome shotgun (WGS) entry which is preliminary data.</text>
</comment>
<dbReference type="RefSeq" id="WP_099106063.1">
    <property type="nucleotide sequence ID" value="NZ_JAATJF010000002.1"/>
</dbReference>
<keyword evidence="2" id="KW-1185">Reference proteome</keyword>
<proteinExistence type="predicted"/>
<name>A0A2G0CHL1_9BACT</name>
<sequence>MANPPTPKPLVEADFGPDFSDYEPKLRQMALEIGNELLRDEPEKTRTDIIRIALERARRWWLDRAG</sequence>
<reference evidence="1 2" key="1">
    <citation type="submission" date="2017-10" db="EMBL/GenBank/DDBJ databases">
        <title>The draft genome sequence of Lewinella marina KCTC 32374.</title>
        <authorList>
            <person name="Wang K."/>
        </authorList>
    </citation>
    <scope>NUCLEOTIDE SEQUENCE [LARGE SCALE GENOMIC DNA]</scope>
    <source>
        <strain evidence="1 2">MKG-38</strain>
    </source>
</reference>